<dbReference type="InterPro" id="IPR051185">
    <property type="entry name" value="ASPM"/>
</dbReference>
<evidence type="ECO:0000256" key="2">
    <source>
        <dbReference type="ARBA" id="ARBA00004496"/>
    </source>
</evidence>
<dbReference type="InterPro" id="IPR001715">
    <property type="entry name" value="CH_dom"/>
</dbReference>
<reference evidence="14" key="2">
    <citation type="submission" date="2020-11" db="EMBL/GenBank/DDBJ databases">
        <authorList>
            <person name="McCartney M.A."/>
            <person name="Auch B."/>
            <person name="Kono T."/>
            <person name="Mallez S."/>
            <person name="Becker A."/>
            <person name="Gohl D.M."/>
            <person name="Silverstein K.A.T."/>
            <person name="Koren S."/>
            <person name="Bechman K.B."/>
            <person name="Herman A."/>
            <person name="Abrahante J.E."/>
            <person name="Garbe J."/>
        </authorList>
    </citation>
    <scope>NUCLEOTIDE SEQUENCE</scope>
    <source>
        <strain evidence="14">Duluth1</strain>
        <tissue evidence="14">Whole animal</tissue>
    </source>
</reference>
<dbReference type="Pfam" id="PF00612">
    <property type="entry name" value="IQ"/>
    <property type="match status" value="34"/>
</dbReference>
<dbReference type="PROSITE" id="PS50021">
    <property type="entry name" value="CH"/>
    <property type="match status" value="2"/>
</dbReference>
<evidence type="ECO:0000256" key="12">
    <source>
        <dbReference type="SAM" id="MobiDB-lite"/>
    </source>
</evidence>
<keyword evidence="4" id="KW-0597">Phosphoprotein</keyword>
<keyword evidence="10" id="KW-0539">Nucleus</keyword>
<evidence type="ECO:0000256" key="11">
    <source>
        <dbReference type="ARBA" id="ARBA00023306"/>
    </source>
</evidence>
<dbReference type="SUPFAM" id="SSF48371">
    <property type="entry name" value="ARM repeat"/>
    <property type="match status" value="1"/>
</dbReference>
<evidence type="ECO:0000256" key="7">
    <source>
        <dbReference type="ARBA" id="ARBA00022776"/>
    </source>
</evidence>
<keyword evidence="5" id="KW-0132">Cell division</keyword>
<dbReference type="Proteomes" id="UP000828390">
    <property type="component" value="Unassembled WGS sequence"/>
</dbReference>
<evidence type="ECO:0000256" key="4">
    <source>
        <dbReference type="ARBA" id="ARBA00022553"/>
    </source>
</evidence>
<dbReference type="GO" id="GO:0007051">
    <property type="term" value="P:spindle organization"/>
    <property type="evidence" value="ECO:0007669"/>
    <property type="project" value="TreeGrafter"/>
</dbReference>
<dbReference type="Pfam" id="PF15780">
    <property type="entry name" value="ASH"/>
    <property type="match status" value="1"/>
</dbReference>
<dbReference type="GO" id="GO:0000278">
    <property type="term" value="P:mitotic cell cycle"/>
    <property type="evidence" value="ECO:0007669"/>
    <property type="project" value="TreeGrafter"/>
</dbReference>
<dbReference type="Gene3D" id="1.20.5.190">
    <property type="match status" value="26"/>
</dbReference>
<evidence type="ECO:0000313" key="15">
    <source>
        <dbReference type="Proteomes" id="UP000828390"/>
    </source>
</evidence>
<dbReference type="SMART" id="SM00015">
    <property type="entry name" value="IQ"/>
    <property type="match status" value="58"/>
</dbReference>
<dbReference type="EMBL" id="JAIWYP010000002">
    <property type="protein sequence ID" value="KAH3871833.1"/>
    <property type="molecule type" value="Genomic_DNA"/>
</dbReference>
<dbReference type="GO" id="GO:0051301">
    <property type="term" value="P:cell division"/>
    <property type="evidence" value="ECO:0007669"/>
    <property type="project" value="UniProtKB-KW"/>
</dbReference>
<dbReference type="InterPro" id="IPR027417">
    <property type="entry name" value="P-loop_NTPase"/>
</dbReference>
<evidence type="ECO:0000256" key="6">
    <source>
        <dbReference type="ARBA" id="ARBA00022737"/>
    </source>
</evidence>
<dbReference type="PANTHER" id="PTHR22706:SF1">
    <property type="entry name" value="ASSEMBLY FACTOR FOR SPINDLE MICROTUBULES"/>
    <property type="match status" value="1"/>
</dbReference>
<accession>A0A9D4M8I6</accession>
<evidence type="ECO:0000256" key="1">
    <source>
        <dbReference type="ARBA" id="ARBA00004123"/>
    </source>
</evidence>
<protein>
    <recommendedName>
        <fullName evidence="13">Calponin-homology (CH) domain-containing protein</fullName>
    </recommendedName>
</protein>
<feature type="region of interest" description="Disordered" evidence="12">
    <location>
        <begin position="378"/>
        <end position="404"/>
    </location>
</feature>
<evidence type="ECO:0000256" key="5">
    <source>
        <dbReference type="ARBA" id="ARBA00022618"/>
    </source>
</evidence>
<dbReference type="Gene3D" id="2.60.40.10">
    <property type="entry name" value="Immunoglobulins"/>
    <property type="match status" value="1"/>
</dbReference>
<dbReference type="InterPro" id="IPR013783">
    <property type="entry name" value="Ig-like_fold"/>
</dbReference>
<feature type="domain" description="Calponin-homology (CH)" evidence="13">
    <location>
        <begin position="1254"/>
        <end position="1385"/>
    </location>
</feature>
<keyword evidence="15" id="KW-1185">Reference proteome</keyword>
<evidence type="ECO:0000256" key="8">
    <source>
        <dbReference type="ARBA" id="ARBA00022860"/>
    </source>
</evidence>
<keyword evidence="9" id="KW-0175">Coiled coil</keyword>
<dbReference type="Pfam" id="PF00307">
    <property type="entry name" value="CH"/>
    <property type="match status" value="2"/>
</dbReference>
<dbReference type="SMART" id="SM00033">
    <property type="entry name" value="CH"/>
    <property type="match status" value="2"/>
</dbReference>
<dbReference type="FunFam" id="1.20.5.190:FF:000008">
    <property type="entry name" value="Abnormal spindle-like microcephaly-associated protein homolog"/>
    <property type="match status" value="3"/>
</dbReference>
<feature type="domain" description="Calponin-homology (CH)" evidence="13">
    <location>
        <begin position="1438"/>
        <end position="1585"/>
    </location>
</feature>
<evidence type="ECO:0000256" key="3">
    <source>
        <dbReference type="ARBA" id="ARBA00022490"/>
    </source>
</evidence>
<comment type="subcellular location">
    <subcellularLocation>
        <location evidence="2">Cytoplasm</location>
    </subcellularLocation>
    <subcellularLocation>
        <location evidence="1">Nucleus</location>
    </subcellularLocation>
</comment>
<sequence length="3466" mass="399787">MSGVSIVSEGGLDDDGVAFEFSMLDQGVSYPADMAGLPTSTPNLAKLKRRSRKSWFDTPNQIKYEIAVESPHATKPVRRKSENMEVLTLTHFTAPPRLGFGTMKLGQEKMCILMLRNPHDYEQHVRVEKVPEKKHFTVNCREMVVGPEESFPLEITWSPKEAGGVREMVLLHIDSSYRLQAYVFGTVTEPPKKKKTKRVGLLASKVAKPFSVIHTASLANIDKQYSPEKQTTKPAYRPGKMATKAPTARNHAVNSKTMKVKGVSCEPIIQNVIVQKEIEKMVKRQSTEKLTNSFVSKEAAIPRKKMRRSNTYSNVSGIGLVVPIIHNEEVTGHRDTSLLKVGECDISGLNVLETSDNNVNVLPSFMKVKQEVDSEPSFMKNFKSRDGPKSNVIQNSQPSFLDDDGCSNNLEPSFLMPCPKTLKHVKLEDSFQDSLDIKEDQENVKPEEPSFLQSKDKLKSLRRSGRLDKHSELNVLRSIKKNQREGGTNKKRRSSDGNSVLKQLKNLKTFIHEKSLEIEENCANLSLERSETFATQTKSPRFSMVATGDIRRGTFVTGPAKIKLLEDQKPSEASPRRTTFTVLKTVEQNVKRTASTIHTGTLNEEEDEVISNIGAIERALKANKNNIVHDEQNKEPKLERMYSADSLDNNSLEEKFGSAQNKEPKLERMYSADSLDNNSLEEKFGSATEIVTEPTENYSRRATLTVTKSHPSEALIQHHAQKSGAVTSLFRTAKKNPIECIQEEDASQSQHSAQNSTFEVSAEESVLLKDADFQPTPVHLPTSPLLNLSRRSTHVVLKPQVVNITGNSGIQVIKDAKNVNSDHSIINARMQSESAKTCTEIIPYIVPEITEDIDVFSPPSANTRRRTLSARRSLGKKIEHDVSQDSIACENASNVNKPYCPEGDVLSLFFIPVDKDNIDEQVKKRVHKAEPKQFLKKRSNPCTQEVDQRTKRVCNEKTTVADTKSNMATTVIQRKPGSTSNQDARQPVKPKTSIMKGLAQSKLILTKKSKSVIPKHPLAFAAKNMYYDERWIEKQERGFVNWLNFILTPADENKGSDVKVKVDAGKLAIDVEKGRGQLAPTNEILSFRTYAAHRKLNRLRKCACKLFQSDAVRHVIHKLEREVESGRLLVRKDKMLHADLGAKQRVLDMLLSYNPLWLRIGLETIYGEVVMLQSNTDVYGLSRFVITRLLSSPDIAQAYAHPTVPHLYRDGYGEASAQHTLKKFLMLVYFLDQAKQQRLIDHNPCLFCKNSEFKASKDLLLQISRDFLSGEGDITRHLGYLGYKVTYTQTALDEFDFAVKKLAVDLRDGVRLTRVMEMLCDRRDLSASLRMPAISKLQKVHNMKLVFKVLTDQQVDTGKASPGDIVEGHREHTLQLLWHMILHFQVTLLVNMDQLREEVRLLERSLHIKHRLIALAALKPFEKEIRRDSIIGDLHTQDNRLNLLLQWCRAVCAHFDIKVENFTVSFSDGRALCHIVHFYHPGLLPLGSIAQQTTVSHLEELERRGSQDCSLNDSTSSVAVFGEMQDPEVFEKLINNDKENFKLLSEKVKELGGVPMMLHWSDMSNTIPDEKVVVTYLLYLCARLLDIRHESRAARLIQHAWRAYQMRKRELELKEKTNAVIVMQRAVRAFLKSRRQARQNAAALSIQKVWRGYKDRKLAKQLRMELAMQEQISAVKLLQVAIKRYLFRRQFLQMKASIINVQACCRGYLYRKAKCESATTIQRVYRGYKARKELSWKTAAVAKIQAFFRGFLVRKHLKKSSNAARVIQCWYRAQTAMKKDILTFQSLKQSSIAVQRFWRGLVETRTLRKEFLSLRAAVLKIQASVRGQIQRSKYQRMKVAAIVIQSHVRSWRVQKAYRVVLAHSHAAAMMIQAAFRGHMVRKQLQSEHRAATVIQARFKAFAERKRFQKLVNAVCTCQQLYRAKCIGTVQRQEFLLQKQAAVKIQSHFRKWKSQRHFKACKQAAVQLQAWFRCHRAQHAFKRCRTAAMVIQLYWRATISGRRQFDLYQKQKNAAIKIQSAYRGSVCKRKYLSMHSATVTIQAQCRGYLYRKQRHNAALTIQRIYRGHIVRKVARQRQMAAMKVQAYYRMCLARQKFNMLRKAASIIQSRVRAHVAMRAQQQTYTSLKRSCIVIQKFWRGLVKTRTLRKEFLAQRAAVLKIQASVRGQIQRSKYLRLKAAAIVIQSHVRSWRVQKAYRVVLAHSHAAAMMIQAAFRGHMVRKQLQSEHRAATVIQARFKAFAERNRFQKLVNAVCTCQQLYRAKCIGTVQRQEFLLKKQAAVKIQSHFRKWKSQRHFKACKQAAVQLQAWFRCHRAQHAFKRCRTAAMVIQLYWRATISGRRQFDLYQKQKNAAIKIQSAYRGSVCKRKYLSMHSATVTIQAQCRGYLYRKQRHNAALTIQRIYRGHIVRKVARQWQMAAMKVQAYYRMCLARQKFNMLRKAASIIQSRVRAHVAMRAQQQTYTSLKRSCIVIQKFWRGLVKTRTLRKEFLAQRAAVLKIQDSVRGQIQRSKYLRLKAAAIVIQSHVRSWRVQKAYRVVLAHSHAAAMMIQAAFRGHMVRKQLQSEHRAATVIQARFKAFAERNRFQKLKAATVLCQQVYRANLAGKLQRKSYLKVYSSVLFIQSQFRMLKSRKQFVTCKKAAVKIQSMFKGQLARQRYLQYRNAAHVLQKHWRARVACAKLSSDYQSQRLAAIRIQSAIRRLFCRQKYLMLRSAAVKIQAVCRGWLFRKKRLNAAVTVQRLYRGYMVRKCFQQKKIAARKIQAHYRRYQAVQNFKACKVAAITIQSKIRAHLAMKRQRDQYENMKKSCINLQRRWRGYLITKELRGKFLQQRAAAVRIQSYARKMIHRSHYLKLRSAAIVIQSYIRTCRVRRAYKVLLEHSHSAATAIQATFRGYKVRKQKCMENNAATVIQTLFRKWYARNAYQNLRKAVILCQVRVRAKQHSNLQRRKFLLIKAAAVIIQAKYKMIQQRKKYLKERKAAITIQAWYRGHVARSQYQIQHSAACILQRHWRAELACRGQVLQYHRLRDAVMALQARHRGNLARHHTARIRAAIKIQAFIRMVLFRSDYRKIRSSAVKIQGQIRMYRARQVLEGLRETRLWEREVYLTRVAVVIKVHLAAARIQRSYRKHRVMTLAKERLHCILIIQNWMRSQLERVRYLRTVERLRKLQACVRSWIARRDFAARLIQKAVKRWLAEVGNMRKRKAAIKLQSMWRGHCVRRDSTSRQVALVRARVRVATAAATEEKKLANRTTSALDFLLRYKHLSQVQKALMDLDVATRLSWMCCERIVATNAISVLYRLLQGCNRSVAHMDLIKYTISVLLNLAKYEKTRGRVSSEEGGLGVLVELMSIYREKVAIFTKLCTLLGILSLDMTCKQAIMEDKKCVEKLRSIQALTARKHKLEETQRVTKARINSTLNSTLMIRSPVKKQKIKPDWSLQKDKMQDFDSPLKAINFVLGNLGIQTKC</sequence>
<comment type="caution">
    <text evidence="14">The sequence shown here is derived from an EMBL/GenBank/DDBJ whole genome shotgun (WGS) entry which is preliminary data.</text>
</comment>
<dbReference type="CDD" id="cd23767">
    <property type="entry name" value="IQCD"/>
    <property type="match status" value="7"/>
</dbReference>
<dbReference type="PANTHER" id="PTHR22706">
    <property type="entry name" value="ASSEMBLY FACTOR FOR SPINDLE MICROTUBULES"/>
    <property type="match status" value="1"/>
</dbReference>
<evidence type="ECO:0000256" key="10">
    <source>
        <dbReference type="ARBA" id="ARBA00023242"/>
    </source>
</evidence>
<feature type="region of interest" description="Disordered" evidence="12">
    <location>
        <begin position="228"/>
        <end position="251"/>
    </location>
</feature>
<dbReference type="PROSITE" id="PS50096">
    <property type="entry name" value="IQ"/>
    <property type="match status" value="47"/>
</dbReference>
<dbReference type="GO" id="GO:0005634">
    <property type="term" value="C:nucleus"/>
    <property type="evidence" value="ECO:0007669"/>
    <property type="project" value="UniProtKB-SubCell"/>
</dbReference>
<keyword evidence="11" id="KW-0131">Cell cycle</keyword>
<keyword evidence="7" id="KW-0498">Mitosis</keyword>
<organism evidence="14 15">
    <name type="scientific">Dreissena polymorpha</name>
    <name type="common">Zebra mussel</name>
    <name type="synonym">Mytilus polymorpha</name>
    <dbReference type="NCBI Taxonomy" id="45954"/>
    <lineage>
        <taxon>Eukaryota</taxon>
        <taxon>Metazoa</taxon>
        <taxon>Spiralia</taxon>
        <taxon>Lophotrochozoa</taxon>
        <taxon>Mollusca</taxon>
        <taxon>Bivalvia</taxon>
        <taxon>Autobranchia</taxon>
        <taxon>Heteroconchia</taxon>
        <taxon>Euheterodonta</taxon>
        <taxon>Imparidentia</taxon>
        <taxon>Neoheterodontei</taxon>
        <taxon>Myida</taxon>
        <taxon>Dreissenoidea</taxon>
        <taxon>Dreissenidae</taxon>
        <taxon>Dreissena</taxon>
    </lineage>
</organism>
<proteinExistence type="predicted"/>
<keyword evidence="8" id="KW-0112">Calmodulin-binding</keyword>
<dbReference type="OrthoDB" id="2148418at2759"/>
<evidence type="ECO:0000259" key="13">
    <source>
        <dbReference type="PROSITE" id="PS50021"/>
    </source>
</evidence>
<dbReference type="InterPro" id="IPR016024">
    <property type="entry name" value="ARM-type_fold"/>
</dbReference>
<name>A0A9D4M8I6_DREPO</name>
<dbReference type="CDD" id="cd21223">
    <property type="entry name" value="CH_ASPM_rpt1"/>
    <property type="match status" value="1"/>
</dbReference>
<dbReference type="CDD" id="cd21224">
    <property type="entry name" value="CH_ASPM_rpt2"/>
    <property type="match status" value="1"/>
</dbReference>
<evidence type="ECO:0000256" key="9">
    <source>
        <dbReference type="ARBA" id="ARBA00023054"/>
    </source>
</evidence>
<reference evidence="14" key="1">
    <citation type="journal article" date="2019" name="bioRxiv">
        <title>The Genome of the Zebra Mussel, Dreissena polymorpha: A Resource for Invasive Species Research.</title>
        <authorList>
            <person name="McCartney M.A."/>
            <person name="Auch B."/>
            <person name="Kono T."/>
            <person name="Mallez S."/>
            <person name="Zhang Y."/>
            <person name="Obille A."/>
            <person name="Becker A."/>
            <person name="Abrahante J.E."/>
            <person name="Garbe J."/>
            <person name="Badalamenti J.P."/>
            <person name="Herman A."/>
            <person name="Mangelson H."/>
            <person name="Liachko I."/>
            <person name="Sullivan S."/>
            <person name="Sone E.D."/>
            <person name="Koren S."/>
            <person name="Silverstein K.A.T."/>
            <person name="Beckman K.B."/>
            <person name="Gohl D.M."/>
        </authorList>
    </citation>
    <scope>NUCLEOTIDE SEQUENCE</scope>
    <source>
        <strain evidence="14">Duluth1</strain>
        <tissue evidence="14">Whole animal</tissue>
    </source>
</reference>
<dbReference type="SUPFAM" id="SSF47576">
    <property type="entry name" value="Calponin-homology domain, CH-domain"/>
    <property type="match status" value="1"/>
</dbReference>
<keyword evidence="6" id="KW-0677">Repeat</keyword>
<gene>
    <name evidence="14" type="ORF">DPMN_035048</name>
</gene>
<dbReference type="GO" id="GO:0000922">
    <property type="term" value="C:spindle pole"/>
    <property type="evidence" value="ECO:0007669"/>
    <property type="project" value="TreeGrafter"/>
</dbReference>
<feature type="region of interest" description="Disordered" evidence="12">
    <location>
        <begin position="478"/>
        <end position="498"/>
    </location>
</feature>
<dbReference type="SUPFAM" id="SSF52540">
    <property type="entry name" value="P-loop containing nucleoside triphosphate hydrolases"/>
    <property type="match status" value="13"/>
</dbReference>
<feature type="region of interest" description="Disordered" evidence="12">
    <location>
        <begin position="439"/>
        <end position="466"/>
    </location>
</feature>
<dbReference type="InterPro" id="IPR031549">
    <property type="entry name" value="ASH"/>
</dbReference>
<dbReference type="InterPro" id="IPR036872">
    <property type="entry name" value="CH_dom_sf"/>
</dbReference>
<evidence type="ECO:0000313" key="14">
    <source>
        <dbReference type="EMBL" id="KAH3871833.1"/>
    </source>
</evidence>
<dbReference type="Gene3D" id="1.10.418.10">
    <property type="entry name" value="Calponin-like domain"/>
    <property type="match status" value="2"/>
</dbReference>
<dbReference type="GO" id="GO:0005737">
    <property type="term" value="C:cytoplasm"/>
    <property type="evidence" value="ECO:0007669"/>
    <property type="project" value="UniProtKB-SubCell"/>
</dbReference>
<dbReference type="GO" id="GO:0051295">
    <property type="term" value="P:establishment of meiotic spindle localization"/>
    <property type="evidence" value="ECO:0007669"/>
    <property type="project" value="TreeGrafter"/>
</dbReference>
<dbReference type="GO" id="GO:0005516">
    <property type="term" value="F:calmodulin binding"/>
    <property type="evidence" value="ECO:0007669"/>
    <property type="project" value="UniProtKB-KW"/>
</dbReference>
<dbReference type="InterPro" id="IPR000048">
    <property type="entry name" value="IQ_motif_EF-hand-BS"/>
</dbReference>
<keyword evidence="3" id="KW-0963">Cytoplasm</keyword>